<dbReference type="eggNOG" id="COG4648">
    <property type="taxonomic scope" value="Bacteria"/>
</dbReference>
<dbReference type="OrthoDB" id="8537043at2"/>
<keyword evidence="1" id="KW-0472">Membrane</keyword>
<feature type="transmembrane region" description="Helical" evidence="1">
    <location>
        <begin position="12"/>
        <end position="32"/>
    </location>
</feature>
<dbReference type="STRING" id="1499686.BN1079_02908"/>
<keyword evidence="1" id="KW-0812">Transmembrane</keyword>
<gene>
    <name evidence="2" type="ORF">BN1079_02908</name>
</gene>
<evidence type="ECO:0000256" key="1">
    <source>
        <dbReference type="SAM" id="Phobius"/>
    </source>
</evidence>
<feature type="transmembrane region" description="Helical" evidence="1">
    <location>
        <begin position="96"/>
        <end position="114"/>
    </location>
</feature>
<evidence type="ECO:0000313" key="3">
    <source>
        <dbReference type="Proteomes" id="UP000053902"/>
    </source>
</evidence>
<accession>A0A078LT30</accession>
<dbReference type="RefSeq" id="WP_037025529.1">
    <property type="nucleotide sequence ID" value="NZ_CCSF01000001.1"/>
</dbReference>
<dbReference type="EMBL" id="CCSF01000001">
    <property type="protein sequence ID" value="CDZ95573.1"/>
    <property type="molecule type" value="Genomic_DNA"/>
</dbReference>
<name>A0A078LT30_9PSED</name>
<proteinExistence type="predicted"/>
<evidence type="ECO:0000313" key="2">
    <source>
        <dbReference type="EMBL" id="CDZ95573.1"/>
    </source>
</evidence>
<organism evidence="2 3">
    <name type="scientific">Pseudomonas saudiphocaensis</name>
    <dbReference type="NCBI Taxonomy" id="1499686"/>
    <lineage>
        <taxon>Bacteria</taxon>
        <taxon>Pseudomonadati</taxon>
        <taxon>Pseudomonadota</taxon>
        <taxon>Gammaproteobacteria</taxon>
        <taxon>Pseudomonadales</taxon>
        <taxon>Pseudomonadaceae</taxon>
        <taxon>Pseudomonas</taxon>
    </lineage>
</organism>
<protein>
    <submittedName>
        <fullName evidence="2">Intracellular septation protein A</fullName>
    </submittedName>
</protein>
<dbReference type="Proteomes" id="UP000053902">
    <property type="component" value="Unassembled WGS sequence"/>
</dbReference>
<dbReference type="AlphaFoldDB" id="A0A078LT30"/>
<dbReference type="HOGENOM" id="CLU_108379_0_0_6"/>
<sequence>MPTASATGKATVHRLIGLGLLLVGLTYPFIVYLGMGHLSPRLFALMLGTLWLARALSPRQTPLSRTLSIAALSFCLVLALADSSILLLGYPVLINLALLALFAGSLCSGMPIIERLARLQEPELPPAAVRYTRKVTWVWAGFFSVNAAIATGLALWAPLTWWTLYTGLIAYLLMGLLFAGEWLVRQRVRKAT</sequence>
<feature type="transmembrane region" description="Helical" evidence="1">
    <location>
        <begin position="162"/>
        <end position="184"/>
    </location>
</feature>
<feature type="transmembrane region" description="Helical" evidence="1">
    <location>
        <begin position="135"/>
        <end position="156"/>
    </location>
</feature>
<keyword evidence="3" id="KW-1185">Reference proteome</keyword>
<keyword evidence="1" id="KW-1133">Transmembrane helix</keyword>
<reference evidence="2 3" key="1">
    <citation type="submission" date="2014-07" db="EMBL/GenBank/DDBJ databases">
        <authorList>
            <person name="Urmite Genomes Urmite Genomes"/>
        </authorList>
    </citation>
    <scope>NUCLEOTIDE SEQUENCE [LARGE SCALE GENOMIC DNA]</scope>
    <source>
        <strain evidence="2 3">20_BN</strain>
    </source>
</reference>